<evidence type="ECO:0000313" key="11">
    <source>
        <dbReference type="Proteomes" id="UP000321947"/>
    </source>
</evidence>
<dbReference type="EMBL" id="SSTD01014872">
    <property type="protein sequence ID" value="TYK03809.1"/>
    <property type="molecule type" value="Genomic_DNA"/>
</dbReference>
<dbReference type="PANTHER" id="PTHR22930">
    <property type="match status" value="1"/>
</dbReference>
<keyword evidence="4" id="KW-0540">Nuclease</keyword>
<name>A0A5D3C0D3_CUCMM</name>
<evidence type="ECO:0000256" key="2">
    <source>
        <dbReference type="ARBA" id="ARBA00004123"/>
    </source>
</evidence>
<dbReference type="PANTHER" id="PTHR22930:SF85">
    <property type="entry name" value="GH03217P-RELATED"/>
    <property type="match status" value="1"/>
</dbReference>
<dbReference type="AlphaFoldDB" id="A0A5D3C0D3"/>
<feature type="chain" id="PRO_5022961508" evidence="8">
    <location>
        <begin position="19"/>
        <end position="253"/>
    </location>
</feature>
<keyword evidence="7" id="KW-0539">Nucleus</keyword>
<evidence type="ECO:0000256" key="7">
    <source>
        <dbReference type="ARBA" id="ARBA00023242"/>
    </source>
</evidence>
<evidence type="ECO:0000256" key="6">
    <source>
        <dbReference type="ARBA" id="ARBA00022801"/>
    </source>
</evidence>
<dbReference type="Pfam" id="PF13359">
    <property type="entry name" value="DDE_Tnp_4"/>
    <property type="match status" value="1"/>
</dbReference>
<sequence length="253" mass="28654">MDKRIFAILCHLLRTVAGVSLTKIVDVEEMVVMFLQVLTHDNYLGVLDGTYIKGISYTFSPVGKDLQSTRGFYGMPLHDKTDSKCQMANSVPLARVAWCLKCPTNAKEYFNMKHSSTRNVIECAFGVLKGCSTILHGKSYYPLQVQCRIILACFLLHNFVNTEKTNCDDIDDVNEGDSAMTTSSRAPKHSHPAVTGLLNKLFSYYDELAYMFERDRVRGRFVETFVDVRSNEPVGYEGFDMPNRNEEFSSVYS</sequence>
<gene>
    <name evidence="10" type="ORF">E5676_scaffold863G001990</name>
</gene>
<feature type="signal peptide" evidence="8">
    <location>
        <begin position="1"/>
        <end position="18"/>
    </location>
</feature>
<dbReference type="InterPro" id="IPR027806">
    <property type="entry name" value="HARBI1_dom"/>
</dbReference>
<evidence type="ECO:0000256" key="5">
    <source>
        <dbReference type="ARBA" id="ARBA00022723"/>
    </source>
</evidence>
<comment type="caution">
    <text evidence="10">The sequence shown here is derived from an EMBL/GenBank/DDBJ whole genome shotgun (WGS) entry which is preliminary data.</text>
</comment>
<dbReference type="Proteomes" id="UP000321947">
    <property type="component" value="Unassembled WGS sequence"/>
</dbReference>
<keyword evidence="5" id="KW-0479">Metal-binding</keyword>
<comment type="similarity">
    <text evidence="3">Belongs to the HARBI1 family.</text>
</comment>
<reference evidence="10 11" key="1">
    <citation type="submission" date="2019-08" db="EMBL/GenBank/DDBJ databases">
        <title>Draft genome sequences of two oriental melons (Cucumis melo L. var makuwa).</title>
        <authorList>
            <person name="Kwon S.-Y."/>
        </authorList>
    </citation>
    <scope>NUCLEOTIDE SEQUENCE [LARGE SCALE GENOMIC DNA]</scope>
    <source>
        <strain evidence="11">cv. Chang Bougi</strain>
        <tissue evidence="10">Leaf</tissue>
    </source>
</reference>
<comment type="subcellular location">
    <subcellularLocation>
        <location evidence="2">Nucleus</location>
    </subcellularLocation>
</comment>
<proteinExistence type="inferred from homology"/>
<evidence type="ECO:0000313" key="10">
    <source>
        <dbReference type="EMBL" id="TYK03809.1"/>
    </source>
</evidence>
<protein>
    <submittedName>
        <fullName evidence="10">Putative nuclease HARBI1</fullName>
    </submittedName>
</protein>
<dbReference type="GO" id="GO:0016787">
    <property type="term" value="F:hydrolase activity"/>
    <property type="evidence" value="ECO:0007669"/>
    <property type="project" value="UniProtKB-KW"/>
</dbReference>
<organism evidence="10 11">
    <name type="scientific">Cucumis melo var. makuwa</name>
    <name type="common">Oriental melon</name>
    <dbReference type="NCBI Taxonomy" id="1194695"/>
    <lineage>
        <taxon>Eukaryota</taxon>
        <taxon>Viridiplantae</taxon>
        <taxon>Streptophyta</taxon>
        <taxon>Embryophyta</taxon>
        <taxon>Tracheophyta</taxon>
        <taxon>Spermatophyta</taxon>
        <taxon>Magnoliopsida</taxon>
        <taxon>eudicotyledons</taxon>
        <taxon>Gunneridae</taxon>
        <taxon>Pentapetalae</taxon>
        <taxon>rosids</taxon>
        <taxon>fabids</taxon>
        <taxon>Cucurbitales</taxon>
        <taxon>Cucurbitaceae</taxon>
        <taxon>Benincaseae</taxon>
        <taxon>Cucumis</taxon>
    </lineage>
</organism>
<dbReference type="GO" id="GO:0005634">
    <property type="term" value="C:nucleus"/>
    <property type="evidence" value="ECO:0007669"/>
    <property type="project" value="UniProtKB-SubCell"/>
</dbReference>
<keyword evidence="8" id="KW-0732">Signal</keyword>
<evidence type="ECO:0000256" key="4">
    <source>
        <dbReference type="ARBA" id="ARBA00022722"/>
    </source>
</evidence>
<accession>A0A5D3C0D3</accession>
<comment type="cofactor">
    <cofactor evidence="1">
        <name>a divalent metal cation</name>
        <dbReference type="ChEBI" id="CHEBI:60240"/>
    </cofactor>
</comment>
<keyword evidence="6" id="KW-0378">Hydrolase</keyword>
<dbReference type="GO" id="GO:0046872">
    <property type="term" value="F:metal ion binding"/>
    <property type="evidence" value="ECO:0007669"/>
    <property type="project" value="UniProtKB-KW"/>
</dbReference>
<evidence type="ECO:0000259" key="9">
    <source>
        <dbReference type="Pfam" id="PF13359"/>
    </source>
</evidence>
<feature type="domain" description="DDE Tnp4" evidence="9">
    <location>
        <begin position="103"/>
        <end position="158"/>
    </location>
</feature>
<evidence type="ECO:0000256" key="3">
    <source>
        <dbReference type="ARBA" id="ARBA00006958"/>
    </source>
</evidence>
<dbReference type="InterPro" id="IPR045249">
    <property type="entry name" value="HARBI1-like"/>
</dbReference>
<evidence type="ECO:0000256" key="1">
    <source>
        <dbReference type="ARBA" id="ARBA00001968"/>
    </source>
</evidence>
<dbReference type="GO" id="GO:0004518">
    <property type="term" value="F:nuclease activity"/>
    <property type="evidence" value="ECO:0007669"/>
    <property type="project" value="UniProtKB-KW"/>
</dbReference>
<evidence type="ECO:0000256" key="8">
    <source>
        <dbReference type="SAM" id="SignalP"/>
    </source>
</evidence>